<dbReference type="GO" id="GO:0031146">
    <property type="term" value="P:SCF-dependent proteasomal ubiquitin-dependent protein catabolic process"/>
    <property type="evidence" value="ECO:0007669"/>
    <property type="project" value="TreeGrafter"/>
</dbReference>
<proteinExistence type="predicted"/>
<comment type="subcellular location">
    <subcellularLocation>
        <location evidence="2">Endomembrane system</location>
        <topology evidence="2">Peripheral membrane protein</topology>
    </subcellularLocation>
</comment>
<dbReference type="GO" id="GO:0019005">
    <property type="term" value="C:SCF ubiquitin ligase complex"/>
    <property type="evidence" value="ECO:0007669"/>
    <property type="project" value="TreeGrafter"/>
</dbReference>
<evidence type="ECO:0000259" key="4">
    <source>
        <dbReference type="PROSITE" id="PS50097"/>
    </source>
</evidence>
<dbReference type="SMART" id="SM00367">
    <property type="entry name" value="LRR_CC"/>
    <property type="match status" value="6"/>
</dbReference>
<evidence type="ECO:0000256" key="1">
    <source>
        <dbReference type="ARBA" id="ARBA00002668"/>
    </source>
</evidence>
<comment type="function">
    <text evidence="1">May act as a substrate-specific adapter of an E3 ubiquitin-protein ligase complex (CUL3-RBX1-BTB) which mediates the ubiquitination and subsequent proteasomal degradation of target proteins.</text>
</comment>
<evidence type="ECO:0000256" key="3">
    <source>
        <dbReference type="ARBA" id="ARBA00004906"/>
    </source>
</evidence>
<dbReference type="GO" id="GO:0012505">
    <property type="term" value="C:endomembrane system"/>
    <property type="evidence" value="ECO:0007669"/>
    <property type="project" value="UniProtKB-SubCell"/>
</dbReference>
<dbReference type="GeneID" id="107493902"/>
<dbReference type="SUPFAM" id="SSF54695">
    <property type="entry name" value="POZ domain"/>
    <property type="match status" value="1"/>
</dbReference>
<dbReference type="Proteomes" id="UP000515211">
    <property type="component" value="Chromosome 6"/>
</dbReference>
<protein>
    <submittedName>
        <fullName evidence="6">BTB/POZ domain-containing protein FBL11</fullName>
    </submittedName>
</protein>
<dbReference type="InterPro" id="IPR006553">
    <property type="entry name" value="Leu-rich_rpt_Cys-con_subtyp"/>
</dbReference>
<dbReference type="Gene3D" id="1.25.40.420">
    <property type="match status" value="1"/>
</dbReference>
<feature type="domain" description="BTB" evidence="4">
    <location>
        <begin position="45"/>
        <end position="111"/>
    </location>
</feature>
<evidence type="ECO:0000313" key="6">
    <source>
        <dbReference type="RefSeq" id="XP_015970420.1"/>
    </source>
</evidence>
<reference evidence="5" key="1">
    <citation type="journal article" date="2016" name="Nat. Genet.">
        <title>The genome sequences of Arachis duranensis and Arachis ipaensis, the diploid ancestors of cultivated peanut.</title>
        <authorList>
            <person name="Bertioli D.J."/>
            <person name="Cannon S.B."/>
            <person name="Froenicke L."/>
            <person name="Huang G."/>
            <person name="Farmer A.D."/>
            <person name="Cannon E.K."/>
            <person name="Liu X."/>
            <person name="Gao D."/>
            <person name="Clevenger J."/>
            <person name="Dash S."/>
            <person name="Ren L."/>
            <person name="Moretzsohn M.C."/>
            <person name="Shirasawa K."/>
            <person name="Huang W."/>
            <person name="Vidigal B."/>
            <person name="Abernathy B."/>
            <person name="Chu Y."/>
            <person name="Niederhuth C.E."/>
            <person name="Umale P."/>
            <person name="Araujo A.C."/>
            <person name="Kozik A."/>
            <person name="Kim K.D."/>
            <person name="Burow M.D."/>
            <person name="Varshney R.K."/>
            <person name="Wang X."/>
            <person name="Zhang X."/>
            <person name="Barkley N."/>
            <person name="Guimaraes P.M."/>
            <person name="Isobe S."/>
            <person name="Guo B."/>
            <person name="Liao B."/>
            <person name="Stalker H.T."/>
            <person name="Schmitz R.J."/>
            <person name="Scheffler B.E."/>
            <person name="Leal-Bertioli S.C."/>
            <person name="Xun X."/>
            <person name="Jackson S.A."/>
            <person name="Michelmore R."/>
            <person name="Ozias-Akins P."/>
        </authorList>
    </citation>
    <scope>NUCLEOTIDE SEQUENCE [LARGE SCALE GENOMIC DNA]</scope>
    <source>
        <strain evidence="5">cv. V14167</strain>
    </source>
</reference>
<sequence length="996" mass="111970">MEASSVVEDDERVILVCTDPDSLEPQTPDQEHLLLTATDILTWDLPNILTFNTLKVHAHRSRLIEQSSYFRGLLGRSFSESCLSSITVKWDIGVFIQILKHIYDCSLDVTSENFLPLYEGAFYFGVETLILKCESWFSEVSSPEGFQSARLPMEDMIQIWKFGLEHASDFIVNLCVGCLARNFMWAKHNMFFKRIPHELLLSSVKHPHLTVDSETHLSDALLLWLESNMEDLECQSKDEDNCYEILKQIRLDLLALWFAAGKRNTSHFRQLAEESIASIFRLLTIPLMGSQDIFGYSDLQHLKIRLTEYSKKVDLSNCPQITPAILLLSLLPSSYIMDPAKKKIIEKFFINSGRPSKDRHVFPQRLLQTTTFEGVQEVDISKCWRLLIEHAVDYFCKSFPCLRILKAAYLLNIGTISFLQLLEKFPLVCEIDLTVDSTPVIPALFTILSSNPALIPPVPQKASIINNKAVEIMPFYKFGPPLSNVTRLTLEGRTDVCDSVLLYISRFCVSLCHLNIKGCISVTDVGISDLICRCRKLNSIVVCDTSFGINSVQALSSAISDGGNTSSMHSREKHFNSVASNLQELHMGGCKGVSDSSLLELMSQTQLLKSLCLRGTDLVDQALYNFLGSSLEMLDVSNTKISGAALAHVIHRNLSLKCLKAKDCRNLFPDNSCIKKRECCFFSLHEELHAGFRKTYSLEEIEFGWGFSTSSLSAMEPIMMSLKTIHIGLGGMLGEDALRKLPSTCPLLEKIILHFQVISDAILTNMVSSLVNLQELSLCYCFGDISMSSFKFSMQSLTKLRLERVTPWMTNADLLILSQNCKNLVELSLLGCPSLNSDSQEIISHGWPGLVSIHLEECGEVTSNGVSAFFYCKALEDLLLRHNGHGLQRNFIFKAASEMPLLRKLSLDVCDASEGDFDIPDVSHCSTIVSSNYLLFKFLSYHPNLGRYLKSLYVNAERYLVDSVVVCMFNYVFTCSKAPSPPLFLYLGFSMQTDTR</sequence>
<dbReference type="SUPFAM" id="SSF52047">
    <property type="entry name" value="RNI-like"/>
    <property type="match status" value="2"/>
</dbReference>
<gene>
    <name evidence="6" type="primary">LOC107493902</name>
</gene>
<dbReference type="Gene3D" id="3.30.710.10">
    <property type="entry name" value="Potassium Channel Kv1.1, Chain A"/>
    <property type="match status" value="1"/>
</dbReference>
<evidence type="ECO:0000256" key="2">
    <source>
        <dbReference type="ARBA" id="ARBA00004184"/>
    </source>
</evidence>
<dbReference type="Gene3D" id="3.80.10.10">
    <property type="entry name" value="Ribonuclease Inhibitor"/>
    <property type="match status" value="2"/>
</dbReference>
<dbReference type="InterPro" id="IPR011333">
    <property type="entry name" value="SKP1/BTB/POZ_sf"/>
</dbReference>
<accession>A0A6P4DLU6</accession>
<dbReference type="RefSeq" id="XP_015970420.1">
    <property type="nucleotide sequence ID" value="XM_016114934.3"/>
</dbReference>
<dbReference type="PANTHER" id="PTHR13318">
    <property type="entry name" value="PARTNER OF PAIRED, ISOFORM B-RELATED"/>
    <property type="match status" value="1"/>
</dbReference>
<dbReference type="Pfam" id="PF00651">
    <property type="entry name" value="BTB"/>
    <property type="match status" value="1"/>
</dbReference>
<dbReference type="PANTHER" id="PTHR13318:SF95">
    <property type="entry name" value="F-BOX PROTEIN YLR352W"/>
    <property type="match status" value="1"/>
</dbReference>
<dbReference type="InterPro" id="IPR000210">
    <property type="entry name" value="BTB/POZ_dom"/>
</dbReference>
<dbReference type="KEGG" id="adu:107493902"/>
<dbReference type="AlphaFoldDB" id="A0A6P4DLU6"/>
<organism evidence="5 6">
    <name type="scientific">Arachis duranensis</name>
    <name type="common">Wild peanut</name>
    <dbReference type="NCBI Taxonomy" id="130453"/>
    <lineage>
        <taxon>Eukaryota</taxon>
        <taxon>Viridiplantae</taxon>
        <taxon>Streptophyta</taxon>
        <taxon>Embryophyta</taxon>
        <taxon>Tracheophyta</taxon>
        <taxon>Spermatophyta</taxon>
        <taxon>Magnoliopsida</taxon>
        <taxon>eudicotyledons</taxon>
        <taxon>Gunneridae</taxon>
        <taxon>Pentapetalae</taxon>
        <taxon>rosids</taxon>
        <taxon>fabids</taxon>
        <taxon>Fabales</taxon>
        <taxon>Fabaceae</taxon>
        <taxon>Papilionoideae</taxon>
        <taxon>50 kb inversion clade</taxon>
        <taxon>dalbergioids sensu lato</taxon>
        <taxon>Dalbergieae</taxon>
        <taxon>Pterocarpus clade</taxon>
        <taxon>Arachis</taxon>
    </lineage>
</organism>
<dbReference type="Pfam" id="PF07707">
    <property type="entry name" value="BACK"/>
    <property type="match status" value="1"/>
</dbReference>
<dbReference type="SMART" id="SM00225">
    <property type="entry name" value="BTB"/>
    <property type="match status" value="1"/>
</dbReference>
<dbReference type="InterPro" id="IPR011705">
    <property type="entry name" value="BACK"/>
</dbReference>
<dbReference type="PROSITE" id="PS50097">
    <property type="entry name" value="BTB"/>
    <property type="match status" value="1"/>
</dbReference>
<evidence type="ECO:0000313" key="5">
    <source>
        <dbReference type="Proteomes" id="UP000515211"/>
    </source>
</evidence>
<dbReference type="CDD" id="cd18186">
    <property type="entry name" value="BTB_POZ_ZBTB_KLHL-like"/>
    <property type="match status" value="1"/>
</dbReference>
<dbReference type="InterPro" id="IPR032675">
    <property type="entry name" value="LRR_dom_sf"/>
</dbReference>
<name>A0A6P4DLU6_ARADU</name>
<reference evidence="6" key="2">
    <citation type="submission" date="2025-08" db="UniProtKB">
        <authorList>
            <consortium name="RefSeq"/>
        </authorList>
    </citation>
    <scope>IDENTIFICATION</scope>
    <source>
        <tissue evidence="6">Whole plant</tissue>
    </source>
</reference>
<comment type="pathway">
    <text evidence="3">Protein modification; protein ubiquitination.</text>
</comment>
<keyword evidence="5" id="KW-1185">Reference proteome</keyword>
<dbReference type="OrthoDB" id="775260at2759"/>